<protein>
    <recommendedName>
        <fullName evidence="5">DUF732 domain-containing protein</fullName>
    </recommendedName>
</protein>
<dbReference type="EMBL" id="JAUSVM010000001">
    <property type="protein sequence ID" value="MDQ0424474.1"/>
    <property type="molecule type" value="Genomic_DNA"/>
</dbReference>
<keyword evidence="2" id="KW-0732">Signal</keyword>
<feature type="chain" id="PRO_5046313908" description="DUF732 domain-containing protein" evidence="2">
    <location>
        <begin position="25"/>
        <end position="158"/>
    </location>
</feature>
<feature type="signal peptide" evidence="2">
    <location>
        <begin position="1"/>
        <end position="24"/>
    </location>
</feature>
<reference evidence="3 4" key="1">
    <citation type="submission" date="2023-07" db="EMBL/GenBank/DDBJ databases">
        <title>Sequencing the genomes of 1000 actinobacteria strains.</title>
        <authorList>
            <person name="Klenk H.-P."/>
        </authorList>
    </citation>
    <scope>NUCLEOTIDE SEQUENCE [LARGE SCALE GENOMIC DNA]</scope>
    <source>
        <strain evidence="3 4">DSM 14785</strain>
    </source>
</reference>
<feature type="compositionally biased region" description="Low complexity" evidence="1">
    <location>
        <begin position="40"/>
        <end position="66"/>
    </location>
</feature>
<dbReference type="PROSITE" id="PS51257">
    <property type="entry name" value="PROKAR_LIPOPROTEIN"/>
    <property type="match status" value="1"/>
</dbReference>
<organism evidence="3 4">
    <name type="scientific">Cellulomonas iranensis</name>
    <dbReference type="NCBI Taxonomy" id="76862"/>
    <lineage>
        <taxon>Bacteria</taxon>
        <taxon>Bacillati</taxon>
        <taxon>Actinomycetota</taxon>
        <taxon>Actinomycetes</taxon>
        <taxon>Micrococcales</taxon>
        <taxon>Cellulomonadaceae</taxon>
        <taxon>Cellulomonas</taxon>
    </lineage>
</organism>
<evidence type="ECO:0000256" key="1">
    <source>
        <dbReference type="SAM" id="MobiDB-lite"/>
    </source>
</evidence>
<dbReference type="Proteomes" id="UP001240250">
    <property type="component" value="Unassembled WGS sequence"/>
</dbReference>
<proteinExistence type="predicted"/>
<gene>
    <name evidence="3" type="ORF">JO380_000855</name>
</gene>
<feature type="region of interest" description="Disordered" evidence="1">
    <location>
        <begin position="29"/>
        <end position="95"/>
    </location>
</feature>
<evidence type="ECO:0000313" key="3">
    <source>
        <dbReference type="EMBL" id="MDQ0424474.1"/>
    </source>
</evidence>
<dbReference type="RefSeq" id="WP_070319685.1">
    <property type="nucleotide sequence ID" value="NZ_JAGIBB010000019.1"/>
</dbReference>
<keyword evidence="4" id="KW-1185">Reference proteome</keyword>
<accession>A0ABU0GGJ9</accession>
<sequence length="158" mass="15449">MSARTRRALGAPVAVLALAGGLLAGCTAATPAPGAGGAGDAADGASASAAPSASPTGPAAAPSVDPSAPPPDLTSVEPPAPDDDQADAYLEGRVPDGVDPAAVLEAGVEACARMRYLAAVDADVLVEALRDDPDAAQWPDAVEHLCPDLSTYVDQAGR</sequence>
<evidence type="ECO:0000313" key="4">
    <source>
        <dbReference type="Proteomes" id="UP001240250"/>
    </source>
</evidence>
<comment type="caution">
    <text evidence="3">The sequence shown here is derived from an EMBL/GenBank/DDBJ whole genome shotgun (WGS) entry which is preliminary data.</text>
</comment>
<evidence type="ECO:0000256" key="2">
    <source>
        <dbReference type="SAM" id="SignalP"/>
    </source>
</evidence>
<name>A0ABU0GGJ9_9CELL</name>
<evidence type="ECO:0008006" key="5">
    <source>
        <dbReference type="Google" id="ProtNLM"/>
    </source>
</evidence>